<evidence type="ECO:0000256" key="1">
    <source>
        <dbReference type="SAM" id="Phobius"/>
    </source>
</evidence>
<protein>
    <recommendedName>
        <fullName evidence="5">Type IV secretion protein IcmC</fullName>
    </recommendedName>
</protein>
<evidence type="ECO:0000313" key="4">
    <source>
        <dbReference type="Proteomes" id="UP000595362"/>
    </source>
</evidence>
<reference evidence="3 4" key="1">
    <citation type="submission" date="2020-07" db="EMBL/GenBank/DDBJ databases">
        <title>Huge and variable diversity of episymbiotic CPR bacteria and DPANN archaea in groundwater ecosystems.</title>
        <authorList>
            <person name="He C.Y."/>
            <person name="Keren R."/>
            <person name="Whittaker M."/>
            <person name="Farag I.F."/>
            <person name="Doudna J."/>
            <person name="Cate J.H.D."/>
            <person name="Banfield J.F."/>
        </authorList>
    </citation>
    <scope>NUCLEOTIDE SEQUENCE [LARGE SCALE GENOMIC DNA]</scope>
    <source>
        <strain evidence="3">NC_groundwater_70_Ag_B-0.1um_54_66</strain>
    </source>
</reference>
<keyword evidence="1" id="KW-0812">Transmembrane</keyword>
<feature type="signal peptide" evidence="2">
    <location>
        <begin position="1"/>
        <end position="27"/>
    </location>
</feature>
<evidence type="ECO:0000256" key="2">
    <source>
        <dbReference type="SAM" id="SignalP"/>
    </source>
</evidence>
<keyword evidence="1" id="KW-0472">Membrane</keyword>
<gene>
    <name evidence="3" type="ORF">HYS17_01275</name>
</gene>
<dbReference type="EMBL" id="CP066681">
    <property type="protein sequence ID" value="QQG36452.1"/>
    <property type="molecule type" value="Genomic_DNA"/>
</dbReference>
<sequence>MHRVTGKFLSIVTLMCLTLGAPTAAHAGPTIRNVLNNISSSSEELPYLLAALSYMFGVTLAVFAIVKFYEHVQNPHQTSIWEGMKRTMAASCFLALPIVVEAAYVTMNDGTLNAVALSQFSGATAGSGLDAMMQQLMDDMHDPLLWVMNGFCYLAGITLVLVGISRLLKSSQEGPRGPGGIGTLMTFIVAGALLSVDAMMGAWSSSLFGSNVVQNTAGLSYTGGMTAAEVDHVHGVISSILIFMMILGWVSFIRGWFIIRDVAEGNHNASLMAGITHLFGGALAVNLGPLMNVVQETLGLSGYGVSFT</sequence>
<dbReference type="Proteomes" id="UP000595362">
    <property type="component" value="Chromosome"/>
</dbReference>
<keyword evidence="1" id="KW-1133">Transmembrane helix</keyword>
<evidence type="ECO:0000313" key="3">
    <source>
        <dbReference type="EMBL" id="QQG36452.1"/>
    </source>
</evidence>
<feature type="transmembrane region" description="Helical" evidence="1">
    <location>
        <begin position="271"/>
        <end position="291"/>
    </location>
</feature>
<feature type="transmembrane region" description="Helical" evidence="1">
    <location>
        <begin position="236"/>
        <end position="259"/>
    </location>
</feature>
<proteinExistence type="predicted"/>
<accession>A0A7T5R2S2</accession>
<feature type="transmembrane region" description="Helical" evidence="1">
    <location>
        <begin position="144"/>
        <end position="168"/>
    </location>
</feature>
<feature type="chain" id="PRO_5032815360" description="Type IV secretion protein IcmC" evidence="2">
    <location>
        <begin position="28"/>
        <end position="308"/>
    </location>
</feature>
<evidence type="ECO:0008006" key="5">
    <source>
        <dbReference type="Google" id="ProtNLM"/>
    </source>
</evidence>
<name>A0A7T5R2S2_9BACT</name>
<feature type="transmembrane region" description="Helical" evidence="1">
    <location>
        <begin position="180"/>
        <end position="203"/>
    </location>
</feature>
<keyword evidence="2" id="KW-0732">Signal</keyword>
<dbReference type="AlphaFoldDB" id="A0A7T5R2S2"/>
<feature type="transmembrane region" description="Helical" evidence="1">
    <location>
        <begin position="47"/>
        <end position="66"/>
    </location>
</feature>
<feature type="transmembrane region" description="Helical" evidence="1">
    <location>
        <begin position="87"/>
        <end position="107"/>
    </location>
</feature>
<organism evidence="3 4">
    <name type="scientific">Micavibrio aeruginosavorus</name>
    <dbReference type="NCBI Taxonomy" id="349221"/>
    <lineage>
        <taxon>Bacteria</taxon>
        <taxon>Pseudomonadati</taxon>
        <taxon>Bdellovibrionota</taxon>
        <taxon>Bdellovibrionia</taxon>
        <taxon>Bdellovibrionales</taxon>
        <taxon>Pseudobdellovibrionaceae</taxon>
        <taxon>Micavibrio</taxon>
    </lineage>
</organism>